<sequence>METEKVYAMPFAKIYPILVAKAVGKGRTQAEVDEIIGWLTGYSACGVKQEGIEEPLMKEIRYLESWWMSWLRAKRWRRSSGQTNEEKQPITHRQRMWYNL</sequence>
<organism evidence="2 3">
    <name type="scientific">[Lactobacillus] rogosae</name>
    <dbReference type="NCBI Taxonomy" id="706562"/>
    <lineage>
        <taxon>Bacteria</taxon>
        <taxon>Bacillati</taxon>
        <taxon>Bacillota</taxon>
        <taxon>Clostridia</taxon>
        <taxon>Lachnospirales</taxon>
        <taxon>Lachnospiraceae</taxon>
        <taxon>Lachnospira</taxon>
    </lineage>
</organism>
<accession>A0ABV1BYC9</accession>
<dbReference type="EMBL" id="JBBMER010000014">
    <property type="protein sequence ID" value="MEQ2380731.1"/>
    <property type="molecule type" value="Genomic_DNA"/>
</dbReference>
<dbReference type="Gene3D" id="1.10.8.290">
    <property type="entry name" value="uncharacterized protein sp1917 domain"/>
    <property type="match status" value="1"/>
</dbReference>
<dbReference type="InterPro" id="IPR023204">
    <property type="entry name" value="SP1917_dom_sf"/>
</dbReference>
<reference evidence="2 3" key="1">
    <citation type="submission" date="2024-03" db="EMBL/GenBank/DDBJ databases">
        <title>Human intestinal bacterial collection.</title>
        <authorList>
            <person name="Pauvert C."/>
            <person name="Hitch T.C.A."/>
            <person name="Clavel T."/>
        </authorList>
    </citation>
    <scope>NUCLEOTIDE SEQUENCE [LARGE SCALE GENOMIC DNA]</scope>
    <source>
        <strain evidence="2 3">CLA-AA-H255</strain>
    </source>
</reference>
<dbReference type="RefSeq" id="WP_242858655.1">
    <property type="nucleotide sequence ID" value="NZ_JBBMER010000014.1"/>
</dbReference>
<proteinExistence type="predicted"/>
<keyword evidence="3" id="KW-1185">Reference proteome</keyword>
<dbReference type="Pfam" id="PF09966">
    <property type="entry name" value="DUF2200"/>
    <property type="match status" value="1"/>
</dbReference>
<evidence type="ECO:0000313" key="2">
    <source>
        <dbReference type="EMBL" id="MEQ2380731.1"/>
    </source>
</evidence>
<dbReference type="InterPro" id="IPR014580">
    <property type="entry name" value="UCP033199"/>
</dbReference>
<dbReference type="Proteomes" id="UP001442364">
    <property type="component" value="Unassembled WGS sequence"/>
</dbReference>
<protein>
    <submittedName>
        <fullName evidence="2">DUF2200 family protein</fullName>
    </submittedName>
</protein>
<evidence type="ECO:0000256" key="1">
    <source>
        <dbReference type="SAM" id="MobiDB-lite"/>
    </source>
</evidence>
<feature type="region of interest" description="Disordered" evidence="1">
    <location>
        <begin position="78"/>
        <end position="100"/>
    </location>
</feature>
<feature type="compositionally biased region" description="Basic residues" evidence="1">
    <location>
        <begin position="90"/>
        <end position="100"/>
    </location>
</feature>
<name>A0ABV1BYC9_9FIRM</name>
<evidence type="ECO:0000313" key="3">
    <source>
        <dbReference type="Proteomes" id="UP001442364"/>
    </source>
</evidence>
<comment type="caution">
    <text evidence="2">The sequence shown here is derived from an EMBL/GenBank/DDBJ whole genome shotgun (WGS) entry which is preliminary data.</text>
</comment>
<gene>
    <name evidence="2" type="ORF">WMO14_12800</name>
</gene>